<dbReference type="InterPro" id="IPR009366">
    <property type="entry name" value="Protein_Veg"/>
</dbReference>
<dbReference type="PANTHER" id="PTHR40026:SF1">
    <property type="entry name" value="PROTEIN VEG"/>
    <property type="match status" value="1"/>
</dbReference>
<dbReference type="RefSeq" id="WP_243115397.1">
    <property type="nucleotide sequence ID" value="NZ_RJVG01000013.1"/>
</dbReference>
<gene>
    <name evidence="1" type="ORF">EDD66_11327</name>
</gene>
<organism evidence="1 2">
    <name type="scientific">Mobilisporobacter senegalensis</name>
    <dbReference type="NCBI Taxonomy" id="1329262"/>
    <lineage>
        <taxon>Bacteria</taxon>
        <taxon>Bacillati</taxon>
        <taxon>Bacillota</taxon>
        <taxon>Clostridia</taxon>
        <taxon>Lachnospirales</taxon>
        <taxon>Lachnospiraceae</taxon>
        <taxon>Mobilisporobacter</taxon>
    </lineage>
</organism>
<reference evidence="1 2" key="1">
    <citation type="submission" date="2018-11" db="EMBL/GenBank/DDBJ databases">
        <title>Genomic Encyclopedia of Type Strains, Phase IV (KMG-IV): sequencing the most valuable type-strain genomes for metagenomic binning, comparative biology and taxonomic classification.</title>
        <authorList>
            <person name="Goeker M."/>
        </authorList>
    </citation>
    <scope>NUCLEOTIDE SEQUENCE [LARGE SCALE GENOMIC DNA]</scope>
    <source>
        <strain evidence="1 2">DSM 26537</strain>
    </source>
</reference>
<sequence length="82" mass="9484">MMKQTDVNRVRRSVVKHVGSKVKIRANKGRHKVDITEGVISETYPSIFLIEVHDDLEDTFKTMTFSYTDILTKDVRLTLCNN</sequence>
<dbReference type="AlphaFoldDB" id="A0A3N1XA34"/>
<dbReference type="GO" id="GO:0006355">
    <property type="term" value="P:regulation of DNA-templated transcription"/>
    <property type="evidence" value="ECO:0007669"/>
    <property type="project" value="InterPro"/>
</dbReference>
<proteinExistence type="predicted"/>
<evidence type="ECO:0000313" key="2">
    <source>
        <dbReference type="Proteomes" id="UP000273083"/>
    </source>
</evidence>
<dbReference type="EMBL" id="RJVG01000013">
    <property type="protein sequence ID" value="ROR23634.1"/>
    <property type="molecule type" value="Genomic_DNA"/>
</dbReference>
<accession>A0A3N1XA34</accession>
<dbReference type="Gene3D" id="2.30.30.100">
    <property type="match status" value="1"/>
</dbReference>
<dbReference type="PANTHER" id="PTHR40026">
    <property type="entry name" value="PROTEIN VEG"/>
    <property type="match status" value="1"/>
</dbReference>
<keyword evidence="2" id="KW-1185">Reference proteome</keyword>
<protein>
    <submittedName>
        <fullName evidence="1">Uncharacterized protein Veg</fullName>
    </submittedName>
</protein>
<evidence type="ECO:0000313" key="1">
    <source>
        <dbReference type="EMBL" id="ROR23634.1"/>
    </source>
</evidence>
<name>A0A3N1XA34_9FIRM</name>
<comment type="caution">
    <text evidence="1">The sequence shown here is derived from an EMBL/GenBank/DDBJ whole genome shotgun (WGS) entry which is preliminary data.</text>
</comment>
<dbReference type="Proteomes" id="UP000273083">
    <property type="component" value="Unassembled WGS sequence"/>
</dbReference>
<dbReference type="Pfam" id="PF06257">
    <property type="entry name" value="VEG"/>
    <property type="match status" value="1"/>
</dbReference>